<evidence type="ECO:0000313" key="15">
    <source>
        <dbReference type="EMBL" id="AZL94588.1"/>
    </source>
</evidence>
<dbReference type="Pfam" id="PF02852">
    <property type="entry name" value="Pyr_redox_dim"/>
    <property type="match status" value="1"/>
</dbReference>
<keyword evidence="6" id="KW-1015">Disulfide bond</keyword>
<evidence type="ECO:0000256" key="3">
    <source>
        <dbReference type="ARBA" id="ARBA00022630"/>
    </source>
</evidence>
<dbReference type="InterPro" id="IPR036188">
    <property type="entry name" value="FAD/NAD-bd_sf"/>
</dbReference>
<keyword evidence="9" id="KW-0520">NAD</keyword>
<dbReference type="SUPFAM" id="SSF55424">
    <property type="entry name" value="FAD/NAD-linked reductases, dimerisation (C-terminal) domain"/>
    <property type="match status" value="1"/>
</dbReference>
<feature type="domain" description="FAD/NAD(P)-binding" evidence="14">
    <location>
        <begin position="4"/>
        <end position="328"/>
    </location>
</feature>
<proteinExistence type="evidence at transcript level"/>
<dbReference type="PANTHER" id="PTHR42737">
    <property type="entry name" value="GLUTATHIONE REDUCTASE"/>
    <property type="match status" value="1"/>
</dbReference>
<dbReference type="GO" id="GO:0050661">
    <property type="term" value="F:NADP binding"/>
    <property type="evidence" value="ECO:0007669"/>
    <property type="project" value="InterPro"/>
</dbReference>
<dbReference type="FunFam" id="3.30.390.30:FF:000003">
    <property type="entry name" value="Glutathione reductase"/>
    <property type="match status" value="1"/>
</dbReference>
<evidence type="ECO:0000256" key="12">
    <source>
        <dbReference type="RuleBase" id="RU365016"/>
    </source>
</evidence>
<dbReference type="InterPro" id="IPR004099">
    <property type="entry name" value="Pyr_nucl-diS_OxRdtase_dimer"/>
</dbReference>
<dbReference type="InterPro" id="IPR016156">
    <property type="entry name" value="FAD/NAD-linked_Rdtase_dimer_sf"/>
</dbReference>
<dbReference type="InterPro" id="IPR006322">
    <property type="entry name" value="Glutathione_Rdtase_euk/bac"/>
</dbReference>
<dbReference type="PIRSF" id="PIRSF000350">
    <property type="entry name" value="Mercury_reductase_MerA"/>
    <property type="match status" value="1"/>
</dbReference>
<keyword evidence="12" id="KW-0963">Cytoplasm</keyword>
<dbReference type="EMBL" id="MK265963">
    <property type="protein sequence ID" value="AZL94589.1"/>
    <property type="molecule type" value="mRNA"/>
</dbReference>
<feature type="binding site" evidence="9">
    <location>
        <begin position="182"/>
        <end position="189"/>
    </location>
    <ligand>
        <name>NAD(+)</name>
        <dbReference type="ChEBI" id="CHEBI:57540"/>
    </ligand>
</feature>
<comment type="subcellular location">
    <subcellularLocation>
        <location evidence="12">Cytoplasm</location>
    </subcellularLocation>
</comment>
<comment type="cofactor">
    <cofactor evidence="9">
        <name>FAD</name>
        <dbReference type="ChEBI" id="CHEBI:57692"/>
    </cofactor>
    <text evidence="9">Binds 1 FAD per subunit.</text>
</comment>
<dbReference type="InterPro" id="IPR023753">
    <property type="entry name" value="FAD/NAD-binding_dom"/>
</dbReference>
<keyword evidence="12" id="KW-0521">NADP</keyword>
<comment type="function">
    <text evidence="12">Catalyzes the reduction of glutathione disulfide (GSSG) to reduced glutathione (GSH). Constitutes the major mechanism to maintain a high GSH:GSSG ratio in the cytosol.</text>
</comment>
<evidence type="ECO:0000256" key="10">
    <source>
        <dbReference type="PIRSR" id="PIRSR000350-4"/>
    </source>
</evidence>
<feature type="binding site" evidence="9">
    <location>
        <position position="272"/>
    </location>
    <ligand>
        <name>NAD(+)</name>
        <dbReference type="ChEBI" id="CHEBI:57540"/>
    </ligand>
</feature>
<dbReference type="EC" id="1.8.1.7" evidence="12"/>
<comment type="catalytic activity">
    <reaction evidence="12">
        <text>2 glutathione + NADP(+) = glutathione disulfide + NADPH + H(+)</text>
        <dbReference type="Rhea" id="RHEA:11740"/>
        <dbReference type="ChEBI" id="CHEBI:15378"/>
        <dbReference type="ChEBI" id="CHEBI:57783"/>
        <dbReference type="ChEBI" id="CHEBI:57925"/>
        <dbReference type="ChEBI" id="CHEBI:58297"/>
        <dbReference type="ChEBI" id="CHEBI:58349"/>
        <dbReference type="EC" id="1.8.1.7"/>
    </reaction>
</comment>
<dbReference type="NCBIfam" id="TIGR01421">
    <property type="entry name" value="gluta_reduc_1"/>
    <property type="match status" value="1"/>
</dbReference>
<dbReference type="GO" id="GO:0006749">
    <property type="term" value="P:glutathione metabolic process"/>
    <property type="evidence" value="ECO:0007669"/>
    <property type="project" value="InterPro"/>
</dbReference>
<dbReference type="PROSITE" id="PS00076">
    <property type="entry name" value="PYRIDINE_REDOX_1"/>
    <property type="match status" value="1"/>
</dbReference>
<keyword evidence="3 11" id="KW-0285">Flavoprotein</keyword>
<dbReference type="EMBL" id="MK265962">
    <property type="protein sequence ID" value="AZL94588.1"/>
    <property type="molecule type" value="mRNA"/>
</dbReference>
<evidence type="ECO:0000256" key="5">
    <source>
        <dbReference type="ARBA" id="ARBA00023002"/>
    </source>
</evidence>
<feature type="binding site" evidence="9">
    <location>
        <position position="313"/>
    </location>
    <ligand>
        <name>FAD</name>
        <dbReference type="ChEBI" id="CHEBI:57692"/>
    </ligand>
</feature>
<comment type="subunit">
    <text evidence="2">Homodimer.</text>
</comment>
<evidence type="ECO:0000313" key="18">
    <source>
        <dbReference type="EMBL" id="AZL94591.1"/>
    </source>
</evidence>
<dbReference type="InterPro" id="IPR001100">
    <property type="entry name" value="Pyr_nuc-diS_OxRdtase"/>
</dbReference>
<dbReference type="GO" id="GO:0050660">
    <property type="term" value="F:flavin adenine dinucleotide binding"/>
    <property type="evidence" value="ECO:0007669"/>
    <property type="project" value="InterPro"/>
</dbReference>
<dbReference type="AlphaFoldDB" id="A0A3Q8UBZ3"/>
<feature type="domain" description="Pyridine nucleotide-disulphide oxidoreductase dimerisation" evidence="13">
    <location>
        <begin position="349"/>
        <end position="464"/>
    </location>
</feature>
<evidence type="ECO:0000313" key="19">
    <source>
        <dbReference type="EMBL" id="AZL94592.1"/>
    </source>
</evidence>
<dbReference type="GO" id="GO:0005739">
    <property type="term" value="C:mitochondrion"/>
    <property type="evidence" value="ECO:0007669"/>
    <property type="project" value="TreeGrafter"/>
</dbReference>
<feature type="disulfide bond" description="Redox-active" evidence="10">
    <location>
        <begin position="41"/>
        <end position="46"/>
    </location>
</feature>
<dbReference type="SUPFAM" id="SSF51905">
    <property type="entry name" value="FAD/NAD(P)-binding domain"/>
    <property type="match status" value="1"/>
</dbReference>
<keyword evidence="7 11" id="KW-0676">Redox-active center</keyword>
<dbReference type="PRINTS" id="PR00411">
    <property type="entry name" value="PNDRDTASEI"/>
</dbReference>
<evidence type="ECO:0000256" key="7">
    <source>
        <dbReference type="ARBA" id="ARBA00023284"/>
    </source>
</evidence>
<dbReference type="EMBL" id="MK265973">
    <property type="protein sequence ID" value="AZL94592.1"/>
    <property type="molecule type" value="mRNA"/>
</dbReference>
<evidence type="ECO:0000256" key="2">
    <source>
        <dbReference type="ARBA" id="ARBA00011738"/>
    </source>
</evidence>
<dbReference type="InterPro" id="IPR012999">
    <property type="entry name" value="Pyr_OxRdtase_I_AS"/>
</dbReference>
<feature type="active site" description="Proton acceptor" evidence="8">
    <location>
        <position position="453"/>
    </location>
</feature>
<accession>A0A3Q8UBZ3</accession>
<dbReference type="InterPro" id="IPR046952">
    <property type="entry name" value="GSHR/TRXR-like"/>
</dbReference>
<evidence type="ECO:0000259" key="13">
    <source>
        <dbReference type="Pfam" id="PF02852"/>
    </source>
</evidence>
<evidence type="ECO:0000256" key="6">
    <source>
        <dbReference type="ARBA" id="ARBA00023157"/>
    </source>
</evidence>
<dbReference type="PANTHER" id="PTHR42737:SF2">
    <property type="entry name" value="GLUTATHIONE REDUCTASE"/>
    <property type="match status" value="1"/>
</dbReference>
<evidence type="ECO:0000256" key="1">
    <source>
        <dbReference type="ARBA" id="ARBA00007532"/>
    </source>
</evidence>
<organism evidence="16">
    <name type="scientific">Nephromyces sp. MMRI</name>
    <dbReference type="NCBI Taxonomy" id="2496275"/>
    <lineage>
        <taxon>Eukaryota</taxon>
        <taxon>Sar</taxon>
        <taxon>Alveolata</taxon>
        <taxon>Apicomplexa</taxon>
        <taxon>Aconoidasida</taxon>
        <taxon>Nephromycida</taxon>
        <taxon>Nephromyces</taxon>
    </lineage>
</organism>
<dbReference type="EMBL" id="MK265972">
    <property type="protein sequence ID" value="AZL94591.1"/>
    <property type="molecule type" value="mRNA"/>
</dbReference>
<sequence>MQHFDLLVIGGGSGGLACARRAASVFEKIGVIEYQRLGGTCVNVGCVPKKVMWNCATVNEIIAHVSPHYGFNFSSPPTFSWEYIKEKRDKFVNRLNGIYANNLKNSNIEYIVGMAKFLDKNKVEVKLSDDKEEKSKVFTADHIVIASGGRPKPLDIPGAQYTINSDGFFELKTLPKRVAIIGSGYIAVELAGVFKGLGVDTNIFVRGESVLRKFDVMLKTKLMGFMQQLGLRVYTYSIPKKIAKDEATGKLTLFLENGTGHEGFDSIIVATGRVPEVEGLGLEAAGVKLTPQGYVCVDKYQNTSTPGVYALGDVCGVVELTPMAIAAARRLADRITGISPNAFVSYDFVPTVIFSHPPIGTVGYTEEEAIKKYGEESLKIYNETSVNLFYGVFDILPENKPKTHIKLICLKPYETIVGLHIIGMGADEMLQGFGVAIKMGATKADFDSCVAIHPTASEEVVTMAPWGAGGVRREMIEKSSL</sequence>
<reference evidence="16" key="1">
    <citation type="journal article" date="2018" name="Genome Biol. Evol.">
        <title>Nephromyces encodes a urate metabolism pathway and predicted peroxisomes, demonstrating these are not ancient losses of apicomplexans.</title>
        <authorList>
            <person name="Paight C."/>
            <person name="Slamovits C.H."/>
            <person name="Saffo M.B."/>
            <person name="Lane C.E."/>
        </authorList>
    </citation>
    <scope>NUCLEOTIDE SEQUENCE</scope>
    <source>
        <strain evidence="15">Neph193</strain>
        <strain evidence="16">Neph194</strain>
        <strain evidence="17">Neph195</strain>
        <strain evidence="18">Neph203</strain>
        <strain evidence="19">Neph204</strain>
    </source>
</reference>
<evidence type="ECO:0000313" key="16">
    <source>
        <dbReference type="EMBL" id="AZL94589.1"/>
    </source>
</evidence>
<dbReference type="FunFam" id="3.50.50.60:FF:000235">
    <property type="entry name" value="Glutathione reductase"/>
    <property type="match status" value="1"/>
</dbReference>
<evidence type="ECO:0000256" key="8">
    <source>
        <dbReference type="PIRSR" id="PIRSR000350-2"/>
    </source>
</evidence>
<dbReference type="GO" id="GO:0004362">
    <property type="term" value="F:glutathione-disulfide reductase (NADPH) activity"/>
    <property type="evidence" value="ECO:0007669"/>
    <property type="project" value="UniProtKB-EC"/>
</dbReference>
<dbReference type="PRINTS" id="PR00368">
    <property type="entry name" value="FADPNR"/>
</dbReference>
<evidence type="ECO:0000256" key="11">
    <source>
        <dbReference type="RuleBase" id="RU003691"/>
    </source>
</evidence>
<keyword evidence="4 9" id="KW-0274">FAD</keyword>
<dbReference type="Gene3D" id="3.50.50.60">
    <property type="entry name" value="FAD/NAD(P)-binding domain"/>
    <property type="match status" value="2"/>
</dbReference>
<evidence type="ECO:0000259" key="14">
    <source>
        <dbReference type="Pfam" id="PF07992"/>
    </source>
</evidence>
<comment type="similarity">
    <text evidence="1 11">Belongs to the class-I pyridine nucleotide-disulfide oxidoreductase family.</text>
</comment>
<dbReference type="GO" id="GO:0045454">
    <property type="term" value="P:cell redox homeostasis"/>
    <property type="evidence" value="ECO:0007669"/>
    <property type="project" value="InterPro"/>
</dbReference>
<dbReference type="Gene3D" id="3.30.390.30">
    <property type="match status" value="1"/>
</dbReference>
<evidence type="ECO:0000256" key="9">
    <source>
        <dbReference type="PIRSR" id="PIRSR000350-3"/>
    </source>
</evidence>
<dbReference type="EMBL" id="MK265964">
    <property type="protein sequence ID" value="AZL94590.1"/>
    <property type="molecule type" value="mRNA"/>
</dbReference>
<name>A0A3Q8UBZ3_9APIC</name>
<evidence type="ECO:0000256" key="4">
    <source>
        <dbReference type="ARBA" id="ARBA00022827"/>
    </source>
</evidence>
<protein>
    <recommendedName>
        <fullName evidence="12">Glutathione reductase</fullName>
        <ecNumber evidence="12">1.8.1.7</ecNumber>
    </recommendedName>
</protein>
<dbReference type="GO" id="GO:0005829">
    <property type="term" value="C:cytosol"/>
    <property type="evidence" value="ECO:0007669"/>
    <property type="project" value="TreeGrafter"/>
</dbReference>
<feature type="binding site" evidence="9">
    <location>
        <position position="50"/>
    </location>
    <ligand>
        <name>FAD</name>
        <dbReference type="ChEBI" id="CHEBI:57692"/>
    </ligand>
</feature>
<dbReference type="Pfam" id="PF07992">
    <property type="entry name" value="Pyr_redox_2"/>
    <property type="match status" value="1"/>
</dbReference>
<dbReference type="GO" id="GO:0034599">
    <property type="term" value="P:cellular response to oxidative stress"/>
    <property type="evidence" value="ECO:0007669"/>
    <property type="project" value="TreeGrafter"/>
</dbReference>
<dbReference type="NCBIfam" id="NF004776">
    <property type="entry name" value="PRK06116.1"/>
    <property type="match status" value="1"/>
</dbReference>
<keyword evidence="9" id="KW-0547">Nucleotide-binding</keyword>
<keyword evidence="5 11" id="KW-0560">Oxidoreductase</keyword>
<evidence type="ECO:0000313" key="17">
    <source>
        <dbReference type="EMBL" id="AZL94590.1"/>
    </source>
</evidence>